<dbReference type="AlphaFoldDB" id="A0A538U106"/>
<comment type="caution">
    <text evidence="3">The sequence shown here is derived from an EMBL/GenBank/DDBJ whole genome shotgun (WGS) entry which is preliminary data.</text>
</comment>
<dbReference type="PANTHER" id="PTHR30204:SF92">
    <property type="entry name" value="HTH-TYPE TRANSCRIPTIONAL REGULATOR ZNTR"/>
    <property type="match status" value="1"/>
</dbReference>
<dbReference type="SUPFAM" id="SSF46955">
    <property type="entry name" value="Putative DNA-binding domain"/>
    <property type="match status" value="1"/>
</dbReference>
<dbReference type="Pfam" id="PF13411">
    <property type="entry name" value="MerR_1"/>
    <property type="match status" value="1"/>
</dbReference>
<gene>
    <name evidence="3" type="ORF">E6K81_14710</name>
</gene>
<dbReference type="SMART" id="SM00422">
    <property type="entry name" value="HTH_MERR"/>
    <property type="match status" value="1"/>
</dbReference>
<dbReference type="PRINTS" id="PR00040">
    <property type="entry name" value="HTHMERR"/>
</dbReference>
<dbReference type="InterPro" id="IPR047057">
    <property type="entry name" value="MerR_fam"/>
</dbReference>
<sequence length="133" mass="14929">MVVGMTIGALARAAGVATSTVRYYERAGLLRPSARSAGNYRLYSAADLQRLRFIRAGQATGFTLEDITYLLRPASCHRVQQLIEDRLGTVEARMKELRHVRRVLRQSLDQCREHEESGRCEVVADLSSRAKHA</sequence>
<dbReference type="Gene3D" id="1.10.1660.10">
    <property type="match status" value="1"/>
</dbReference>
<protein>
    <submittedName>
        <fullName evidence="3">MerR family transcriptional regulator</fullName>
    </submittedName>
</protein>
<evidence type="ECO:0000313" key="4">
    <source>
        <dbReference type="Proteomes" id="UP000319771"/>
    </source>
</evidence>
<keyword evidence="1" id="KW-0238">DNA-binding</keyword>
<dbReference type="PROSITE" id="PS00552">
    <property type="entry name" value="HTH_MERR_1"/>
    <property type="match status" value="1"/>
</dbReference>
<feature type="domain" description="HTH merR-type" evidence="2">
    <location>
        <begin position="4"/>
        <end position="73"/>
    </location>
</feature>
<dbReference type="PANTHER" id="PTHR30204">
    <property type="entry name" value="REDOX-CYCLING DRUG-SENSING TRANSCRIPTIONAL ACTIVATOR SOXR"/>
    <property type="match status" value="1"/>
</dbReference>
<dbReference type="EMBL" id="VBPB01000300">
    <property type="protein sequence ID" value="TMQ69543.1"/>
    <property type="molecule type" value="Genomic_DNA"/>
</dbReference>
<dbReference type="GO" id="GO:0003677">
    <property type="term" value="F:DNA binding"/>
    <property type="evidence" value="ECO:0007669"/>
    <property type="project" value="UniProtKB-KW"/>
</dbReference>
<evidence type="ECO:0000259" key="2">
    <source>
        <dbReference type="PROSITE" id="PS50937"/>
    </source>
</evidence>
<evidence type="ECO:0000313" key="3">
    <source>
        <dbReference type="EMBL" id="TMQ69543.1"/>
    </source>
</evidence>
<name>A0A538U106_UNCEI</name>
<dbReference type="InterPro" id="IPR009061">
    <property type="entry name" value="DNA-bd_dom_put_sf"/>
</dbReference>
<evidence type="ECO:0000256" key="1">
    <source>
        <dbReference type="ARBA" id="ARBA00023125"/>
    </source>
</evidence>
<organism evidence="3 4">
    <name type="scientific">Eiseniibacteriota bacterium</name>
    <dbReference type="NCBI Taxonomy" id="2212470"/>
    <lineage>
        <taxon>Bacteria</taxon>
        <taxon>Candidatus Eiseniibacteriota</taxon>
    </lineage>
</organism>
<proteinExistence type="predicted"/>
<reference evidence="3 4" key="1">
    <citation type="journal article" date="2019" name="Nat. Microbiol.">
        <title>Mediterranean grassland soil C-N compound turnover is dependent on rainfall and depth, and is mediated by genomically divergent microorganisms.</title>
        <authorList>
            <person name="Diamond S."/>
            <person name="Andeer P.F."/>
            <person name="Li Z."/>
            <person name="Crits-Christoph A."/>
            <person name="Burstein D."/>
            <person name="Anantharaman K."/>
            <person name="Lane K.R."/>
            <person name="Thomas B.C."/>
            <person name="Pan C."/>
            <person name="Northen T.R."/>
            <person name="Banfield J.F."/>
        </authorList>
    </citation>
    <scope>NUCLEOTIDE SEQUENCE [LARGE SCALE GENOMIC DNA]</scope>
    <source>
        <strain evidence="3">WS_11</strain>
    </source>
</reference>
<dbReference type="PROSITE" id="PS50937">
    <property type="entry name" value="HTH_MERR_2"/>
    <property type="match status" value="1"/>
</dbReference>
<accession>A0A538U106</accession>
<dbReference type="Proteomes" id="UP000319771">
    <property type="component" value="Unassembled WGS sequence"/>
</dbReference>
<dbReference type="InterPro" id="IPR000551">
    <property type="entry name" value="MerR-type_HTH_dom"/>
</dbReference>
<dbReference type="GO" id="GO:0003700">
    <property type="term" value="F:DNA-binding transcription factor activity"/>
    <property type="evidence" value="ECO:0007669"/>
    <property type="project" value="InterPro"/>
</dbReference>